<comment type="caution">
    <text evidence="1">The sequence shown here is derived from an EMBL/GenBank/DDBJ whole genome shotgun (WGS) entry which is preliminary data.</text>
</comment>
<evidence type="ECO:0000313" key="2">
    <source>
        <dbReference type="Proteomes" id="UP001596138"/>
    </source>
</evidence>
<accession>A0ABW1T177</accession>
<dbReference type="EMBL" id="JBHSTI010000008">
    <property type="protein sequence ID" value="MFC6238291.1"/>
    <property type="molecule type" value="Genomic_DNA"/>
</dbReference>
<name>A0ABW1T177_9ACTN</name>
<evidence type="ECO:0000313" key="1">
    <source>
        <dbReference type="EMBL" id="MFC6238291.1"/>
    </source>
</evidence>
<reference evidence="2" key="1">
    <citation type="journal article" date="2019" name="Int. J. Syst. Evol. Microbiol.">
        <title>The Global Catalogue of Microorganisms (GCM) 10K type strain sequencing project: providing services to taxonomists for standard genome sequencing and annotation.</title>
        <authorList>
            <consortium name="The Broad Institute Genomics Platform"/>
            <consortium name="The Broad Institute Genome Sequencing Center for Infectious Disease"/>
            <person name="Wu L."/>
            <person name="Ma J."/>
        </authorList>
    </citation>
    <scope>NUCLEOTIDE SEQUENCE [LARGE SCALE GENOMIC DNA]</scope>
    <source>
        <strain evidence="2">CGMCC 4.7317</strain>
    </source>
</reference>
<gene>
    <name evidence="1" type="ORF">ACFQGU_10400</name>
</gene>
<protein>
    <submittedName>
        <fullName evidence="1">Uncharacterized protein</fullName>
    </submittedName>
</protein>
<keyword evidence="2" id="KW-1185">Reference proteome</keyword>
<proteinExistence type="predicted"/>
<organism evidence="1 2">
    <name type="scientific">Longivirga aurantiaca</name>
    <dbReference type="NCBI Taxonomy" id="1837743"/>
    <lineage>
        <taxon>Bacteria</taxon>
        <taxon>Bacillati</taxon>
        <taxon>Actinomycetota</taxon>
        <taxon>Actinomycetes</taxon>
        <taxon>Sporichthyales</taxon>
        <taxon>Sporichthyaceae</taxon>
        <taxon>Longivirga</taxon>
    </lineage>
</organism>
<dbReference type="Proteomes" id="UP001596138">
    <property type="component" value="Unassembled WGS sequence"/>
</dbReference>
<dbReference type="RefSeq" id="WP_386766379.1">
    <property type="nucleotide sequence ID" value="NZ_JBHSTI010000008.1"/>
</dbReference>
<sequence>MKTTYVGAALLTAPFMAVVATGIAVGAATAVAADALVLARRIKH</sequence>